<protein>
    <submittedName>
        <fullName evidence="1">Uncharacterized protein</fullName>
    </submittedName>
</protein>
<evidence type="ECO:0000313" key="1">
    <source>
        <dbReference type="EMBL" id="SDE75575.1"/>
    </source>
</evidence>
<dbReference type="AlphaFoldDB" id="A0A1G7FJ10"/>
<dbReference type="Proteomes" id="UP000198972">
    <property type="component" value="Unassembled WGS sequence"/>
</dbReference>
<proteinExistence type="predicted"/>
<gene>
    <name evidence="1" type="ORF">SAMN04488542_1022</name>
</gene>
<evidence type="ECO:0000313" key="2">
    <source>
        <dbReference type="Proteomes" id="UP000198972"/>
    </source>
</evidence>
<organism evidence="1 2">
    <name type="scientific">Fontibacillus panacisegetis</name>
    <dbReference type="NCBI Taxonomy" id="670482"/>
    <lineage>
        <taxon>Bacteria</taxon>
        <taxon>Bacillati</taxon>
        <taxon>Bacillota</taxon>
        <taxon>Bacilli</taxon>
        <taxon>Bacillales</taxon>
        <taxon>Paenibacillaceae</taxon>
        <taxon>Fontibacillus</taxon>
    </lineage>
</organism>
<dbReference type="EMBL" id="FNBG01000002">
    <property type="protein sequence ID" value="SDE75575.1"/>
    <property type="molecule type" value="Genomic_DNA"/>
</dbReference>
<dbReference type="STRING" id="670482.SAMN04488542_1022"/>
<name>A0A1G7FJ10_9BACL</name>
<sequence length="58" mass="6846">MNKQFHTRNRYEGSELSISLRNDETLEFYSKEDAPNEDWVETFSGYIDVIFDLVVKAP</sequence>
<keyword evidence="2" id="KW-1185">Reference proteome</keyword>
<reference evidence="1 2" key="1">
    <citation type="submission" date="2016-10" db="EMBL/GenBank/DDBJ databases">
        <authorList>
            <person name="de Groot N.N."/>
        </authorList>
    </citation>
    <scope>NUCLEOTIDE SEQUENCE [LARGE SCALE GENOMIC DNA]</scope>
    <source>
        <strain evidence="1 2">DSM 28129</strain>
    </source>
</reference>
<accession>A0A1G7FJ10</accession>